<dbReference type="PANTHER" id="PTHR21248">
    <property type="entry name" value="CARDIOLIPIN SYNTHASE"/>
    <property type="match status" value="1"/>
</dbReference>
<dbReference type="InterPro" id="IPR001736">
    <property type="entry name" value="PLipase_D/transphosphatidylase"/>
</dbReference>
<feature type="transmembrane region" description="Helical" evidence="1">
    <location>
        <begin position="45"/>
        <end position="64"/>
    </location>
</feature>
<dbReference type="RefSeq" id="WP_092505049.1">
    <property type="nucleotide sequence ID" value="NZ_LT629695.1"/>
</dbReference>
<keyword evidence="1" id="KW-0472">Membrane</keyword>
<dbReference type="SUPFAM" id="SSF56024">
    <property type="entry name" value="Phospholipase D/nuclease"/>
    <property type="match status" value="2"/>
</dbReference>
<dbReference type="AlphaFoldDB" id="A0A1G8EYH6"/>
<dbReference type="GO" id="GO:0032049">
    <property type="term" value="P:cardiolipin biosynthetic process"/>
    <property type="evidence" value="ECO:0007669"/>
    <property type="project" value="UniProtKB-ARBA"/>
</dbReference>
<dbReference type="GO" id="GO:0008808">
    <property type="term" value="F:cardiolipin synthase activity"/>
    <property type="evidence" value="ECO:0007669"/>
    <property type="project" value="TreeGrafter"/>
</dbReference>
<keyword evidence="4" id="KW-1185">Reference proteome</keyword>
<evidence type="ECO:0000313" key="4">
    <source>
        <dbReference type="Proteomes" id="UP000198822"/>
    </source>
</evidence>
<dbReference type="Pfam" id="PF13091">
    <property type="entry name" value="PLDc_2"/>
    <property type="match status" value="2"/>
</dbReference>
<feature type="transmembrane region" description="Helical" evidence="1">
    <location>
        <begin position="12"/>
        <end position="33"/>
    </location>
</feature>
<evidence type="ECO:0000256" key="1">
    <source>
        <dbReference type="SAM" id="Phobius"/>
    </source>
</evidence>
<dbReference type="OrthoDB" id="9762009at2"/>
<dbReference type="PROSITE" id="PS50035">
    <property type="entry name" value="PLD"/>
    <property type="match status" value="2"/>
</dbReference>
<dbReference type="STRING" id="399736.SAMN04489720_2244"/>
<dbReference type="GO" id="GO:0016020">
    <property type="term" value="C:membrane"/>
    <property type="evidence" value="ECO:0007669"/>
    <property type="project" value="TreeGrafter"/>
</dbReference>
<dbReference type="Proteomes" id="UP000198822">
    <property type="component" value="Chromosome I"/>
</dbReference>
<dbReference type="InterPro" id="IPR025202">
    <property type="entry name" value="PLD-like_dom"/>
</dbReference>
<dbReference type="SMART" id="SM00155">
    <property type="entry name" value="PLDc"/>
    <property type="match status" value="2"/>
</dbReference>
<organism evidence="3 4">
    <name type="scientific">Agrococcus jejuensis</name>
    <dbReference type="NCBI Taxonomy" id="399736"/>
    <lineage>
        <taxon>Bacteria</taxon>
        <taxon>Bacillati</taxon>
        <taxon>Actinomycetota</taxon>
        <taxon>Actinomycetes</taxon>
        <taxon>Micrococcales</taxon>
        <taxon>Microbacteriaceae</taxon>
        <taxon>Agrococcus</taxon>
    </lineage>
</organism>
<protein>
    <submittedName>
        <fullName evidence="3">Cardiolipin synthetase 2</fullName>
    </submittedName>
</protein>
<feature type="domain" description="PLD phosphodiesterase" evidence="2">
    <location>
        <begin position="223"/>
        <end position="250"/>
    </location>
</feature>
<gene>
    <name evidence="3" type="ORF">SAMN04489720_2244</name>
</gene>
<proteinExistence type="predicted"/>
<dbReference type="Gene3D" id="3.30.870.10">
    <property type="entry name" value="Endonuclease Chain A"/>
    <property type="match status" value="2"/>
</dbReference>
<accession>A0A1G8EYH6</accession>
<keyword evidence="1" id="KW-0812">Transmembrane</keyword>
<keyword evidence="1" id="KW-1133">Transmembrane helix</keyword>
<dbReference type="EMBL" id="LT629695">
    <property type="protein sequence ID" value="SDH74946.1"/>
    <property type="molecule type" value="Genomic_DNA"/>
</dbReference>
<evidence type="ECO:0000259" key="2">
    <source>
        <dbReference type="PROSITE" id="PS50035"/>
    </source>
</evidence>
<feature type="domain" description="PLD phosphodiesterase" evidence="2">
    <location>
        <begin position="401"/>
        <end position="428"/>
    </location>
</feature>
<sequence>MLDLLPDTGLGQGFAIAFLVIDILLRIAAVMVVPYNRRPPAAMAWLLLIMVQPIAGWLIFGTLGHNRLPRGRRRKMLALQDVIGEVTRDIPDEEDPQRSAEWLPGVLQMLRAQTSLPHLGGNACIVHDDFAEQVAAMATAIDGAQRYVHAEFYLIVSSEATEPFFAALERARGRGVEVKVLVDHVTSVRYPRRKETFDRLDAMGAQWQDMLPLRPLRGQWQRPDLRNHRKLMVVDGDVGFTGSLNLIDPSYLWAKNVKRGLEWKDTWLEVRGPVVREIDVLFLSDWWAETNELVDQGVGDPARPGEVEASVVPSGPGFEGENNLRLFLECIHTAVDRITIVSPYFVPDDAMSYAITSAAMRGVRVDLFASAIGDQFWTFHAQRSYYETLLRAGVRIWLYREPVVLHSKFMVFDGEHSIFGSSNIDMRSFGLNFEISMLLEGTEMADRLQEIAERYRRSSSELTLEAWLDRPRIGQIFDNVARLTSALQ</sequence>
<evidence type="ECO:0000313" key="3">
    <source>
        <dbReference type="EMBL" id="SDH74946.1"/>
    </source>
</evidence>
<name>A0A1G8EYH6_9MICO</name>
<reference evidence="4" key="1">
    <citation type="submission" date="2016-10" db="EMBL/GenBank/DDBJ databases">
        <authorList>
            <person name="Varghese N."/>
            <person name="Submissions S."/>
        </authorList>
    </citation>
    <scope>NUCLEOTIDE SEQUENCE [LARGE SCALE GENOMIC DNA]</scope>
    <source>
        <strain evidence="4">DSM 22002</strain>
    </source>
</reference>
<dbReference type="PANTHER" id="PTHR21248:SF22">
    <property type="entry name" value="PHOSPHOLIPASE D"/>
    <property type="match status" value="1"/>
</dbReference>